<gene>
    <name evidence="1" type="ORF">BJ976_000573</name>
</gene>
<dbReference type="SUPFAM" id="SSF48452">
    <property type="entry name" value="TPR-like"/>
    <property type="match status" value="2"/>
</dbReference>
<dbReference type="EMBL" id="JACHMC010000001">
    <property type="protein sequence ID" value="MBB4882222.1"/>
    <property type="molecule type" value="Genomic_DNA"/>
</dbReference>
<keyword evidence="2" id="KW-1185">Reference proteome</keyword>
<dbReference type="OrthoDB" id="4959812at2"/>
<evidence type="ECO:0000313" key="2">
    <source>
        <dbReference type="Proteomes" id="UP000560081"/>
    </source>
</evidence>
<sequence>MQDPAPRPGETLAGRDPLVVVERLLRQAEGPLVAPADPHDALDAPGRRERALEALLREEPEDAAAHARAGLDAAGGGDPAVRLGLLRLLATAAAHARDAAGLERWTAERADLLRSLGRPRQAELEVQLGAALLREPDDFEATVLAGVVEDERARAAADPADTVLPDALLGLCAHRVQAADLDGALAAADEALAALERQRAAGAALGAGAEADVHLLRSRLHLWREETRAAEEAAVRALRLPGAAVVRASATLVRALAAHGEDRDDAALDFALRAAEQMARAGLRRGAASAAALVGRVAGHDPDRQDLSVAAWRLASVHAEKAEAPEAASLSYWWGHQLVAAGRAEEAEPVLEGLVRRQAAEGNEAERARALVDLGHALHEQDRPADALPHWREAADLFTGCGQHADAAHTLLAAGALTHRDRGDVARAGALGLFERAVEQARLAADEDPAVLASALHALGYLRCETGRGDGLALLDEAIALAERTGTPWQRADYLDTRARSLWALHQGDEAVSAALTSADMFHDAGDAQGAAQAELFAAYVVAEDGRPEQAATLFRLVHESTGSDLVRLGALTGLHQCLAALGEHEEAARVRRDADEVRRSLGVAED</sequence>
<dbReference type="Gene3D" id="1.25.40.10">
    <property type="entry name" value="Tetratricopeptide repeat domain"/>
    <property type="match status" value="1"/>
</dbReference>
<dbReference type="Proteomes" id="UP000560081">
    <property type="component" value="Unassembled WGS sequence"/>
</dbReference>
<name>A0A4Y8X548_9MICC</name>
<evidence type="ECO:0000313" key="1">
    <source>
        <dbReference type="EMBL" id="MBB4882222.1"/>
    </source>
</evidence>
<organism evidence="1 2">
    <name type="scientific">Micrococcus flavus</name>
    <dbReference type="NCBI Taxonomy" id="384602"/>
    <lineage>
        <taxon>Bacteria</taxon>
        <taxon>Bacillati</taxon>
        <taxon>Actinomycetota</taxon>
        <taxon>Actinomycetes</taxon>
        <taxon>Micrococcales</taxon>
        <taxon>Micrococcaceae</taxon>
        <taxon>Micrococcus</taxon>
    </lineage>
</organism>
<protein>
    <submittedName>
        <fullName evidence="1">Tetratricopeptide (TPR) repeat protein</fullName>
    </submittedName>
</protein>
<dbReference type="AlphaFoldDB" id="A0A4Y8X548"/>
<reference evidence="1 2" key="1">
    <citation type="submission" date="2020-08" db="EMBL/GenBank/DDBJ databases">
        <title>Sequencing the genomes of 1000 actinobacteria strains.</title>
        <authorList>
            <person name="Klenk H.-P."/>
        </authorList>
    </citation>
    <scope>NUCLEOTIDE SEQUENCE [LARGE SCALE GENOMIC DNA]</scope>
    <source>
        <strain evidence="1 2">DSM 19079</strain>
    </source>
</reference>
<dbReference type="InterPro" id="IPR011990">
    <property type="entry name" value="TPR-like_helical_dom_sf"/>
</dbReference>
<dbReference type="RefSeq" id="WP_135028604.1">
    <property type="nucleotide sequence ID" value="NZ_BMLA01000006.1"/>
</dbReference>
<comment type="caution">
    <text evidence="1">The sequence shown here is derived from an EMBL/GenBank/DDBJ whole genome shotgun (WGS) entry which is preliminary data.</text>
</comment>
<proteinExistence type="predicted"/>
<accession>A0A4Y8X548</accession>